<accession>A0A8T1N5U7</accession>
<reference evidence="1" key="1">
    <citation type="submission" date="2020-12" db="EMBL/GenBank/DDBJ databases">
        <title>WGS assembly of Carya illinoinensis cv. Pawnee.</title>
        <authorList>
            <person name="Platts A."/>
            <person name="Shu S."/>
            <person name="Wright S."/>
            <person name="Barry K."/>
            <person name="Edger P."/>
            <person name="Pires J.C."/>
            <person name="Schmutz J."/>
        </authorList>
    </citation>
    <scope>NUCLEOTIDE SEQUENCE</scope>
    <source>
        <tissue evidence="1">Leaf</tissue>
    </source>
</reference>
<evidence type="ECO:0000313" key="1">
    <source>
        <dbReference type="EMBL" id="KAG6625412.1"/>
    </source>
</evidence>
<dbReference type="Proteomes" id="UP000811609">
    <property type="component" value="Chromosome 16"/>
</dbReference>
<dbReference type="PANTHER" id="PTHR46932:SF12">
    <property type="entry name" value="HEAVY METAL-ASSOCIATED ISOPRENYLATED PLANT PROTEIN 47"/>
    <property type="match status" value="1"/>
</dbReference>
<evidence type="ECO:0000313" key="2">
    <source>
        <dbReference type="Proteomes" id="UP000811609"/>
    </source>
</evidence>
<dbReference type="EMBL" id="CM031824">
    <property type="protein sequence ID" value="KAG6625412.1"/>
    <property type="molecule type" value="Genomic_DNA"/>
</dbReference>
<name>A0A8T1N5U7_CARIL</name>
<gene>
    <name evidence="1" type="ORF">CIPAW_16G094900</name>
</gene>
<dbReference type="InterPro" id="IPR042885">
    <property type="entry name" value="HIPP47/16"/>
</dbReference>
<organism evidence="1 2">
    <name type="scientific">Carya illinoinensis</name>
    <name type="common">Pecan</name>
    <dbReference type="NCBI Taxonomy" id="32201"/>
    <lineage>
        <taxon>Eukaryota</taxon>
        <taxon>Viridiplantae</taxon>
        <taxon>Streptophyta</taxon>
        <taxon>Embryophyta</taxon>
        <taxon>Tracheophyta</taxon>
        <taxon>Spermatophyta</taxon>
        <taxon>Magnoliopsida</taxon>
        <taxon>eudicotyledons</taxon>
        <taxon>Gunneridae</taxon>
        <taxon>Pentapetalae</taxon>
        <taxon>rosids</taxon>
        <taxon>fabids</taxon>
        <taxon>Fagales</taxon>
        <taxon>Juglandaceae</taxon>
        <taxon>Carya</taxon>
    </lineage>
</organism>
<comment type="caution">
    <text evidence="1">The sequence shown here is derived from an EMBL/GenBank/DDBJ whole genome shotgun (WGS) entry which is preliminary data.</text>
</comment>
<dbReference type="PANTHER" id="PTHR46932">
    <property type="entry name" value="HEAVY METAL-ASSOCIATED ISOPRENYLATED PLANT PROTEIN 47"/>
    <property type="match status" value="1"/>
</dbReference>
<keyword evidence="2" id="KW-1185">Reference proteome</keyword>
<dbReference type="AlphaFoldDB" id="A0A8T1N5U7"/>
<protein>
    <submittedName>
        <fullName evidence="1">Uncharacterized protein</fullName>
    </submittedName>
</protein>
<proteinExistence type="predicted"/>
<sequence>MKQKIVIEVLCKERRSKAMALAATKDGVTSVALDGQNPNQLVVVGDGVDAACLIEYLRKKVGHASLITVEKVVEKAPEKKKEDEKKNPPPACVCKVPPYCYQPRMEFCGAYVEYPPRCNVGWGNGFHWPWWAIGMDLEGLYPCLFLTEKEAEEIVMDSSKQNVARARG</sequence>